<organism evidence="8 9">
    <name type="scientific">Stephania japonica</name>
    <dbReference type="NCBI Taxonomy" id="461633"/>
    <lineage>
        <taxon>Eukaryota</taxon>
        <taxon>Viridiplantae</taxon>
        <taxon>Streptophyta</taxon>
        <taxon>Embryophyta</taxon>
        <taxon>Tracheophyta</taxon>
        <taxon>Spermatophyta</taxon>
        <taxon>Magnoliopsida</taxon>
        <taxon>Ranunculales</taxon>
        <taxon>Menispermaceae</taxon>
        <taxon>Menispermoideae</taxon>
        <taxon>Cissampelideae</taxon>
        <taxon>Stephania</taxon>
    </lineage>
</organism>
<accession>A0AAP0E2U0</accession>
<dbReference type="GO" id="GO:0046872">
    <property type="term" value="F:metal ion binding"/>
    <property type="evidence" value="ECO:0007669"/>
    <property type="project" value="UniProtKB-KW"/>
</dbReference>
<evidence type="ECO:0000256" key="1">
    <source>
        <dbReference type="ARBA" id="ARBA00001946"/>
    </source>
</evidence>
<evidence type="ECO:0000256" key="4">
    <source>
        <dbReference type="ARBA" id="ARBA00022723"/>
    </source>
</evidence>
<comment type="cofactor">
    <cofactor evidence="1">
        <name>Mg(2+)</name>
        <dbReference type="ChEBI" id="CHEBI:18420"/>
    </cofactor>
</comment>
<proteinExistence type="inferred from homology"/>
<dbReference type="PANTHER" id="PTHR12001">
    <property type="entry name" value="GERANYLGERANYL PYROPHOSPHATE SYNTHASE"/>
    <property type="match status" value="1"/>
</dbReference>
<comment type="caution">
    <text evidence="8">The sequence shown here is derived from an EMBL/GenBank/DDBJ whole genome shotgun (WGS) entry which is preliminary data.</text>
</comment>
<dbReference type="SUPFAM" id="SSF48576">
    <property type="entry name" value="Terpenoid synthases"/>
    <property type="match status" value="1"/>
</dbReference>
<dbReference type="InterPro" id="IPR008949">
    <property type="entry name" value="Isoprenoid_synthase_dom_sf"/>
</dbReference>
<gene>
    <name evidence="8" type="ORF">Sjap_026007</name>
</gene>
<dbReference type="PANTHER" id="PTHR12001:SF69">
    <property type="entry name" value="ALL TRANS-POLYPRENYL-DIPHOSPHATE SYNTHASE PDSS1"/>
    <property type="match status" value="1"/>
</dbReference>
<name>A0AAP0E2U0_9MAGN</name>
<keyword evidence="6" id="KW-0414">Isoprene biosynthesis</keyword>
<protein>
    <submittedName>
        <fullName evidence="8">Uncharacterized protein</fullName>
    </submittedName>
</protein>
<evidence type="ECO:0000256" key="5">
    <source>
        <dbReference type="ARBA" id="ARBA00022842"/>
    </source>
</evidence>
<sequence length="270" mass="30227">MGIYVGQGILAVPPSSFEVSLFIKVAPRFRTNRAETFEEVSDEQVPTKLIKGKKTGTSGLRKKAAALDGQEASVITDYMIKVFPFDLDPTKSYNQDLINTIEITLYKSNTAEQIFGAGGKRLRPALVFLVSRATADLANLKELTPKHLRLAEVIEMIHTASLIHDDVLDDSSIRRDAHFMRFEEISKYMPRSNSDVENSSRMIKINDILLKTEVNDPSKDANASLVSNNDKQVSLARKLNLIQDIDVNMKAKSTLVLNERNSNQSMRAKR</sequence>
<keyword evidence="9" id="KW-1185">Reference proteome</keyword>
<keyword evidence="5" id="KW-0460">Magnesium</keyword>
<evidence type="ECO:0000256" key="2">
    <source>
        <dbReference type="ARBA" id="ARBA00006706"/>
    </source>
</evidence>
<keyword evidence="4" id="KW-0479">Metal-binding</keyword>
<dbReference type="Proteomes" id="UP001417504">
    <property type="component" value="Unassembled WGS sequence"/>
</dbReference>
<dbReference type="GO" id="GO:0009507">
    <property type="term" value="C:chloroplast"/>
    <property type="evidence" value="ECO:0007669"/>
    <property type="project" value="TreeGrafter"/>
</dbReference>
<dbReference type="Gene3D" id="1.10.600.10">
    <property type="entry name" value="Farnesyl Diphosphate Synthase"/>
    <property type="match status" value="1"/>
</dbReference>
<dbReference type="GO" id="GO:0010236">
    <property type="term" value="P:plastoquinone biosynthetic process"/>
    <property type="evidence" value="ECO:0007669"/>
    <property type="project" value="TreeGrafter"/>
</dbReference>
<evidence type="ECO:0000313" key="8">
    <source>
        <dbReference type="EMBL" id="KAK9085596.1"/>
    </source>
</evidence>
<evidence type="ECO:0000313" key="9">
    <source>
        <dbReference type="Proteomes" id="UP001417504"/>
    </source>
</evidence>
<reference evidence="8 9" key="1">
    <citation type="submission" date="2024-01" db="EMBL/GenBank/DDBJ databases">
        <title>Genome assemblies of Stephania.</title>
        <authorList>
            <person name="Yang L."/>
        </authorList>
    </citation>
    <scope>NUCLEOTIDE SEQUENCE [LARGE SCALE GENOMIC DNA]</scope>
    <source>
        <strain evidence="8">QJT</strain>
        <tissue evidence="8">Leaf</tissue>
    </source>
</reference>
<keyword evidence="3 7" id="KW-0808">Transferase</keyword>
<comment type="similarity">
    <text evidence="2 7">Belongs to the FPP/GGPP synthase family.</text>
</comment>
<evidence type="ECO:0000256" key="6">
    <source>
        <dbReference type="ARBA" id="ARBA00023229"/>
    </source>
</evidence>
<dbReference type="GO" id="GO:0008299">
    <property type="term" value="P:isoprenoid biosynthetic process"/>
    <property type="evidence" value="ECO:0007669"/>
    <property type="project" value="UniProtKB-KW"/>
</dbReference>
<evidence type="ECO:0000256" key="3">
    <source>
        <dbReference type="ARBA" id="ARBA00022679"/>
    </source>
</evidence>
<dbReference type="GO" id="GO:0004659">
    <property type="term" value="F:prenyltransferase activity"/>
    <property type="evidence" value="ECO:0007669"/>
    <property type="project" value="InterPro"/>
</dbReference>
<dbReference type="InterPro" id="IPR000092">
    <property type="entry name" value="Polyprenyl_synt"/>
</dbReference>
<dbReference type="Pfam" id="PF00348">
    <property type="entry name" value="polyprenyl_synt"/>
    <property type="match status" value="1"/>
</dbReference>
<dbReference type="AlphaFoldDB" id="A0AAP0E2U0"/>
<evidence type="ECO:0000256" key="7">
    <source>
        <dbReference type="RuleBase" id="RU004466"/>
    </source>
</evidence>
<dbReference type="EMBL" id="JBBNAE010000011">
    <property type="protein sequence ID" value="KAK9085596.1"/>
    <property type="molecule type" value="Genomic_DNA"/>
</dbReference>